<keyword evidence="3" id="KW-1185">Reference proteome</keyword>
<evidence type="ECO:0000259" key="1">
    <source>
        <dbReference type="Pfam" id="PF00144"/>
    </source>
</evidence>
<dbReference type="Gene3D" id="3.40.710.10">
    <property type="entry name" value="DD-peptidase/beta-lactamase superfamily"/>
    <property type="match status" value="1"/>
</dbReference>
<comment type="caution">
    <text evidence="2">The sequence shown here is derived from an EMBL/GenBank/DDBJ whole genome shotgun (WGS) entry which is preliminary data.</text>
</comment>
<dbReference type="InterPro" id="IPR012338">
    <property type="entry name" value="Beta-lactam/transpept-like"/>
</dbReference>
<protein>
    <submittedName>
        <fullName evidence="2">CubicO group peptidase (Beta-lactamase class C family)</fullName>
    </submittedName>
</protein>
<gene>
    <name evidence="2" type="ORF">GGR13_001403</name>
</gene>
<proteinExistence type="predicted"/>
<dbReference type="Pfam" id="PF00144">
    <property type="entry name" value="Beta-lactamase"/>
    <property type="match status" value="1"/>
</dbReference>
<dbReference type="SUPFAM" id="SSF56601">
    <property type="entry name" value="beta-lactamase/transpeptidase-like"/>
    <property type="match status" value="1"/>
</dbReference>
<dbReference type="PANTHER" id="PTHR46825:SF9">
    <property type="entry name" value="BETA-LACTAMASE-RELATED DOMAIN-CONTAINING PROTEIN"/>
    <property type="match status" value="1"/>
</dbReference>
<organism evidence="2 3">
    <name type="scientific">Brevundimonas variabilis</name>
    <dbReference type="NCBI Taxonomy" id="74312"/>
    <lineage>
        <taxon>Bacteria</taxon>
        <taxon>Pseudomonadati</taxon>
        <taxon>Pseudomonadota</taxon>
        <taxon>Alphaproteobacteria</taxon>
        <taxon>Caulobacterales</taxon>
        <taxon>Caulobacteraceae</taxon>
        <taxon>Brevundimonas</taxon>
    </lineage>
</organism>
<dbReference type="InterPro" id="IPR001466">
    <property type="entry name" value="Beta-lactam-related"/>
</dbReference>
<name>A0A7W9CHR9_9CAUL</name>
<accession>A0A7W9CHR9</accession>
<reference evidence="2 3" key="1">
    <citation type="submission" date="2020-08" db="EMBL/GenBank/DDBJ databases">
        <title>Genomic Encyclopedia of Type Strains, Phase IV (KMG-IV): sequencing the most valuable type-strain genomes for metagenomic binning, comparative biology and taxonomic classification.</title>
        <authorList>
            <person name="Goeker M."/>
        </authorList>
    </citation>
    <scope>NUCLEOTIDE SEQUENCE [LARGE SCALE GENOMIC DNA]</scope>
    <source>
        <strain evidence="2 3">DSM 4737</strain>
    </source>
</reference>
<evidence type="ECO:0000313" key="2">
    <source>
        <dbReference type="EMBL" id="MBB5745819.1"/>
    </source>
</evidence>
<dbReference type="EMBL" id="JACHOR010000002">
    <property type="protein sequence ID" value="MBB5745819.1"/>
    <property type="molecule type" value="Genomic_DNA"/>
</dbReference>
<dbReference type="InterPro" id="IPR050491">
    <property type="entry name" value="AmpC-like"/>
</dbReference>
<evidence type="ECO:0000313" key="3">
    <source>
        <dbReference type="Proteomes" id="UP000545037"/>
    </source>
</evidence>
<feature type="domain" description="Beta-lactamase-related" evidence="1">
    <location>
        <begin position="40"/>
        <end position="352"/>
    </location>
</feature>
<dbReference type="RefSeq" id="WP_246347729.1">
    <property type="nucleotide sequence ID" value="NZ_JACHOR010000002.1"/>
</dbReference>
<sequence>MGQRVSVVDRAEAAAAVARPPVVVVEALPQLAARLRREGDAGHFMGAVLVAKGDKVLFREAYGLANHETGQPLALDARFRLASISKQFTAAAVLKLQDEGKLHVDDAVCKWIQPCPEAWAPLKLGHLMSHTSGIPDIMAQAQWGLIRVTPRTKQELTNASASYGLSFPPGSKIRYNNAGFNLLTQVVEKASGKPFETYLQDAFFTPLGMTNTGSDADGQAGDLVMGYANFPGGLTAQPDANVSVVVGAGALYSTLDDLLIWNRALHNGRVLSDASYARMITDHSPPDQPDEQGRPHRSWGYGVFVNSLGDRVQPAFSERQIYHTGSWAGFRNIVTHEPVSDTTVVVLGNNYHQREQVFLISQQAMAEALGHPFPQAGLE</sequence>
<dbReference type="PANTHER" id="PTHR46825">
    <property type="entry name" value="D-ALANYL-D-ALANINE-CARBOXYPEPTIDASE/ENDOPEPTIDASE AMPH"/>
    <property type="match status" value="1"/>
</dbReference>
<dbReference type="AlphaFoldDB" id="A0A7W9CHR9"/>
<dbReference type="Proteomes" id="UP000545037">
    <property type="component" value="Unassembled WGS sequence"/>
</dbReference>